<sequence length="532" mass="57624">MSSGKPALKPKPKIPPPVKAKKPQLSATALLDSKSELNASSPLKNNLTKTVSPTSDIPASAQPPKPLRSTSELYTATVSKFPPPPVHVHRNKLEASVTVDRSSPAASSPEQKPASPVSSPSPVSSDEEDAPPLPLRPSRTESVSSVEEEDAPPLPRRPTPSTNSAVVDELKSKLPPPRPQVLQKHLETSISEKPKPPRPAKPSINLKPTTDSFSRNLSSNLENLNLSSSKSSPNPPTPPKSRSSALSSGTSTPPSPPKPRTKPSAPPPRSVPRLNWKAPDLNLELSTGWFAKEDFENHLPLDLKGLDYATSFGYNSKEFFRVVVFRYRDLSTIKLRFTWPKSGDPGSSAEHEMRFVPPPQATKAQLEEGASLYGDHVAGWTEAHKGKKVGDGECWTLAHDALQRGCGKHAFVSSGLVHGALLSTITGKAGGPEIRKETVTDTIKRGDILQFSTCSFRYPNKALFYGSPDHTAIVSHVTGSTELPRLRVLHQNVNGEKIVIEESIDLEALVEGTIKVYRPISASWISELSPMW</sequence>
<gene>
    <name evidence="3" type="ORF">OGATHE_006690</name>
</gene>
<dbReference type="InterPro" id="IPR057402">
    <property type="entry name" value="AIM3_BBC1_C"/>
</dbReference>
<dbReference type="Gene3D" id="3.90.1720.60">
    <property type="match status" value="1"/>
</dbReference>
<feature type="domain" description="BBC1/AIM3 cysteine proteinase-fold" evidence="2">
    <location>
        <begin position="355"/>
        <end position="527"/>
    </location>
</feature>
<reference evidence="3" key="2">
    <citation type="submission" date="2021-01" db="EMBL/GenBank/DDBJ databases">
        <authorList>
            <person name="Schikora-Tamarit M.A."/>
        </authorList>
    </citation>
    <scope>NUCLEOTIDE SEQUENCE</scope>
    <source>
        <strain evidence="3">NCAIM Y.01608</strain>
    </source>
</reference>
<proteinExistence type="predicted"/>
<feature type="compositionally biased region" description="Low complexity" evidence="1">
    <location>
        <begin position="240"/>
        <end position="252"/>
    </location>
</feature>
<evidence type="ECO:0000259" key="2">
    <source>
        <dbReference type="Pfam" id="PF25459"/>
    </source>
</evidence>
<comment type="caution">
    <text evidence="3">The sequence shown here is derived from an EMBL/GenBank/DDBJ whole genome shotgun (WGS) entry which is preliminary data.</text>
</comment>
<feature type="compositionally biased region" description="Basic and acidic residues" evidence="1">
    <location>
        <begin position="184"/>
        <end position="195"/>
    </location>
</feature>
<reference evidence="3" key="1">
    <citation type="journal article" date="2021" name="Open Biol.">
        <title>Shared evolutionary footprints suggest mitochondrial oxidative damage underlies multiple complex I losses in fungi.</title>
        <authorList>
            <person name="Schikora-Tamarit M.A."/>
            <person name="Marcet-Houben M."/>
            <person name="Nosek J."/>
            <person name="Gabaldon T."/>
        </authorList>
    </citation>
    <scope>NUCLEOTIDE SEQUENCE</scope>
    <source>
        <strain evidence="3">NCAIM Y.01608</strain>
    </source>
</reference>
<feature type="compositionally biased region" description="Polar residues" evidence="1">
    <location>
        <begin position="36"/>
        <end position="57"/>
    </location>
</feature>
<dbReference type="Proteomes" id="UP000788993">
    <property type="component" value="Unassembled WGS sequence"/>
</dbReference>
<protein>
    <recommendedName>
        <fullName evidence="2">BBC1/AIM3 cysteine proteinase-fold domain-containing protein</fullName>
    </recommendedName>
</protein>
<feature type="compositionally biased region" description="Low complexity" evidence="1">
    <location>
        <begin position="212"/>
        <end position="232"/>
    </location>
</feature>
<dbReference type="EMBL" id="JAEUBD010001571">
    <property type="protein sequence ID" value="KAH3658964.1"/>
    <property type="molecule type" value="Genomic_DNA"/>
</dbReference>
<evidence type="ECO:0000256" key="1">
    <source>
        <dbReference type="SAM" id="MobiDB-lite"/>
    </source>
</evidence>
<evidence type="ECO:0000313" key="4">
    <source>
        <dbReference type="Proteomes" id="UP000788993"/>
    </source>
</evidence>
<keyword evidence="4" id="KW-1185">Reference proteome</keyword>
<feature type="compositionally biased region" description="Polar residues" evidence="1">
    <location>
        <begin position="68"/>
        <end position="78"/>
    </location>
</feature>
<organism evidence="3 4">
    <name type="scientific">Ogataea polymorpha</name>
    <dbReference type="NCBI Taxonomy" id="460523"/>
    <lineage>
        <taxon>Eukaryota</taxon>
        <taxon>Fungi</taxon>
        <taxon>Dikarya</taxon>
        <taxon>Ascomycota</taxon>
        <taxon>Saccharomycotina</taxon>
        <taxon>Pichiomycetes</taxon>
        <taxon>Pichiales</taxon>
        <taxon>Pichiaceae</taxon>
        <taxon>Ogataea</taxon>
    </lineage>
</organism>
<feature type="compositionally biased region" description="Pro residues" evidence="1">
    <location>
        <begin position="253"/>
        <end position="270"/>
    </location>
</feature>
<dbReference type="Pfam" id="PF25459">
    <property type="entry name" value="AIM3_BBC1_C"/>
    <property type="match status" value="1"/>
</dbReference>
<accession>A0A9P8NTU6</accession>
<dbReference type="AlphaFoldDB" id="A0A9P8NTU6"/>
<feature type="compositionally biased region" description="Polar residues" evidence="1">
    <location>
        <begin position="99"/>
        <end position="110"/>
    </location>
</feature>
<feature type="region of interest" description="Disordered" evidence="1">
    <location>
        <begin position="1"/>
        <end position="275"/>
    </location>
</feature>
<evidence type="ECO:0000313" key="3">
    <source>
        <dbReference type="EMBL" id="KAH3658964.1"/>
    </source>
</evidence>
<feature type="compositionally biased region" description="Low complexity" evidence="1">
    <location>
        <begin position="113"/>
        <end position="124"/>
    </location>
</feature>
<name>A0A9P8NTU6_9ASCO</name>